<dbReference type="Gene3D" id="1.10.10.10">
    <property type="entry name" value="Winged helix-like DNA-binding domain superfamily/Winged helix DNA-binding domain"/>
    <property type="match status" value="1"/>
</dbReference>
<keyword evidence="2" id="KW-0808">Transferase</keyword>
<protein>
    <submittedName>
        <fullName evidence="2">Sugar kinase</fullName>
    </submittedName>
</protein>
<organism evidence="2 3">
    <name type="scientific">Flexivirga endophytica</name>
    <dbReference type="NCBI Taxonomy" id="1849103"/>
    <lineage>
        <taxon>Bacteria</taxon>
        <taxon>Bacillati</taxon>
        <taxon>Actinomycetota</taxon>
        <taxon>Actinomycetes</taxon>
        <taxon>Micrococcales</taxon>
        <taxon>Dermacoccaceae</taxon>
        <taxon>Flexivirga</taxon>
    </lineage>
</organism>
<dbReference type="Gene3D" id="3.30.420.40">
    <property type="match status" value="2"/>
</dbReference>
<evidence type="ECO:0000256" key="1">
    <source>
        <dbReference type="ARBA" id="ARBA00006479"/>
    </source>
</evidence>
<keyword evidence="2" id="KW-0418">Kinase</keyword>
<dbReference type="PANTHER" id="PTHR18964">
    <property type="entry name" value="ROK (REPRESSOR, ORF, KINASE) FAMILY"/>
    <property type="match status" value="1"/>
</dbReference>
<comment type="caution">
    <text evidence="2">The sequence shown here is derived from an EMBL/GenBank/DDBJ whole genome shotgun (WGS) entry which is preliminary data.</text>
</comment>
<dbReference type="Proteomes" id="UP000636793">
    <property type="component" value="Unassembled WGS sequence"/>
</dbReference>
<dbReference type="SUPFAM" id="SSF46785">
    <property type="entry name" value="Winged helix' DNA-binding domain"/>
    <property type="match status" value="1"/>
</dbReference>
<reference evidence="2" key="2">
    <citation type="submission" date="2020-09" db="EMBL/GenBank/DDBJ databases">
        <authorList>
            <person name="Sun Q."/>
            <person name="Zhou Y."/>
        </authorList>
    </citation>
    <scope>NUCLEOTIDE SEQUENCE</scope>
    <source>
        <strain evidence="2">CGMCC 1.15085</strain>
    </source>
</reference>
<dbReference type="SUPFAM" id="SSF53067">
    <property type="entry name" value="Actin-like ATPase domain"/>
    <property type="match status" value="1"/>
</dbReference>
<dbReference type="PANTHER" id="PTHR18964:SF173">
    <property type="entry name" value="GLUCOKINASE"/>
    <property type="match status" value="1"/>
</dbReference>
<dbReference type="InterPro" id="IPR043129">
    <property type="entry name" value="ATPase_NBD"/>
</dbReference>
<dbReference type="InterPro" id="IPR036388">
    <property type="entry name" value="WH-like_DNA-bd_sf"/>
</dbReference>
<dbReference type="AlphaFoldDB" id="A0A916T105"/>
<dbReference type="GO" id="GO:0016301">
    <property type="term" value="F:kinase activity"/>
    <property type="evidence" value="ECO:0007669"/>
    <property type="project" value="UniProtKB-KW"/>
</dbReference>
<dbReference type="InterPro" id="IPR000600">
    <property type="entry name" value="ROK"/>
</dbReference>
<keyword evidence="3" id="KW-1185">Reference proteome</keyword>
<evidence type="ECO:0000313" key="2">
    <source>
        <dbReference type="EMBL" id="GGB26892.1"/>
    </source>
</evidence>
<reference evidence="2" key="1">
    <citation type="journal article" date="2014" name="Int. J. Syst. Evol. Microbiol.">
        <title>Complete genome sequence of Corynebacterium casei LMG S-19264T (=DSM 44701T), isolated from a smear-ripened cheese.</title>
        <authorList>
            <consortium name="US DOE Joint Genome Institute (JGI-PGF)"/>
            <person name="Walter F."/>
            <person name="Albersmeier A."/>
            <person name="Kalinowski J."/>
            <person name="Ruckert C."/>
        </authorList>
    </citation>
    <scope>NUCLEOTIDE SEQUENCE</scope>
    <source>
        <strain evidence="2">CGMCC 1.15085</strain>
    </source>
</reference>
<sequence length="409" mass="41373">MSSSESSPESSSPTLAVTGAGELLQLLRDETPRTRAELAKLTGLARSTVGARVDALLATGLLAPSGEAASTGGRPPVQFAFNPQARVVVGADLGATHGRVALTDLGGKPIGEVAEDVDISAGPDLVLDWLTSRTQRLLDDAGRDASQLIGIGIGLPGPVEHSTGRPMRPPIMPGWDRYDVPAHIRRHFDVPVLVDNDVNIMALGEHATAHPGVEHLLFVKVATGIGAGIINGGVLHRGAVGAAGDLGHVATPHAADVLCTCGNRGCLEAVASGSAISKQLKEIGLDAATSTDIVELARGGNGPAADAIRRAGRTIGEVLATCVSLLNPSVIVIGGSLGLAEGNLIAGVREVVYGRSLPLATGALQIVPAATGEQAGVIGAATMVIQHALTADRVDLAVARRSASSASAS</sequence>
<proteinExistence type="inferred from homology"/>
<evidence type="ECO:0000313" key="3">
    <source>
        <dbReference type="Proteomes" id="UP000636793"/>
    </source>
</evidence>
<dbReference type="EMBL" id="BMHI01000002">
    <property type="protein sequence ID" value="GGB26892.1"/>
    <property type="molecule type" value="Genomic_DNA"/>
</dbReference>
<comment type="similarity">
    <text evidence="1">Belongs to the ROK (NagC/XylR) family.</text>
</comment>
<dbReference type="InterPro" id="IPR049874">
    <property type="entry name" value="ROK_cs"/>
</dbReference>
<accession>A0A916T105</accession>
<gene>
    <name evidence="2" type="ORF">GCM10011492_16470</name>
</gene>
<dbReference type="InterPro" id="IPR036390">
    <property type="entry name" value="WH_DNA-bd_sf"/>
</dbReference>
<dbReference type="RefSeq" id="WP_188836460.1">
    <property type="nucleotide sequence ID" value="NZ_BMHI01000002.1"/>
</dbReference>
<dbReference type="PROSITE" id="PS01125">
    <property type="entry name" value="ROK"/>
    <property type="match status" value="1"/>
</dbReference>
<name>A0A916T105_9MICO</name>
<dbReference type="Pfam" id="PF00480">
    <property type="entry name" value="ROK"/>
    <property type="match status" value="1"/>
</dbReference>